<dbReference type="CDD" id="cd01651">
    <property type="entry name" value="RT_G2_intron"/>
    <property type="match status" value="1"/>
</dbReference>
<sequence length="313" mass="35008">MSPQLLEVLERARREPEGRFHALAHRIDVPALERAYHRMRKDAAVGVDGVTKEQYGQDLERNLRDLHARMKAKRYRHQPIRRVHIPKAQGKTRPIGISAFEDKLVQDAVREVLEAIYEQDFLDCSYGFRPGRSAHDAVRTLNRVVHQGKVNWILEADIVSFFDSLVRKQLSKMLEVRVADGSLLRLIGNCLHVGVLDGVELSTSDACRVPRDEPIGLADIPRCFAGFDPSGAVPFAEAGRMQSAAGRLADAGFPKPMRPSQTVRLSPAPTPVGPVARLWKLAVETAVFRKDSNCRARSSQRFGSLRSPAPEKR</sequence>
<comment type="caution">
    <text evidence="2">The sequence shown here is derived from an EMBL/GenBank/DDBJ whole genome shotgun (WGS) entry which is preliminary data.</text>
</comment>
<reference evidence="2 3" key="1">
    <citation type="journal article" date="2019" name="Nat. Microbiol.">
        <title>Mediterranean grassland soil C-N compound turnover is dependent on rainfall and depth, and is mediated by genomically divergent microorganisms.</title>
        <authorList>
            <person name="Diamond S."/>
            <person name="Andeer P.F."/>
            <person name="Li Z."/>
            <person name="Crits-Christoph A."/>
            <person name="Burstein D."/>
            <person name="Anantharaman K."/>
            <person name="Lane K.R."/>
            <person name="Thomas B.C."/>
            <person name="Pan C."/>
            <person name="Northen T.R."/>
            <person name="Banfield J.F."/>
        </authorList>
    </citation>
    <scope>NUCLEOTIDE SEQUENCE [LARGE SCALE GENOMIC DNA]</scope>
    <source>
        <strain evidence="2">WS_11</strain>
    </source>
</reference>
<evidence type="ECO:0000259" key="1">
    <source>
        <dbReference type="Pfam" id="PF00078"/>
    </source>
</evidence>
<dbReference type="Proteomes" id="UP000319771">
    <property type="component" value="Unassembled WGS sequence"/>
</dbReference>
<accession>A0A538TZ51</accession>
<dbReference type="InterPro" id="IPR051083">
    <property type="entry name" value="GrpII_Intron_Splice-Mob/Def"/>
</dbReference>
<dbReference type="PANTHER" id="PTHR34047:SF8">
    <property type="entry name" value="PROTEIN YKFC"/>
    <property type="match status" value="1"/>
</dbReference>
<dbReference type="EMBL" id="VBPB01000361">
    <property type="protein sequence ID" value="TMQ68924.1"/>
    <property type="molecule type" value="Genomic_DNA"/>
</dbReference>
<gene>
    <name evidence="2" type="ORF">E6K81_16095</name>
</gene>
<dbReference type="InterPro" id="IPR043502">
    <property type="entry name" value="DNA/RNA_pol_sf"/>
</dbReference>
<organism evidence="2 3">
    <name type="scientific">Eiseniibacteriota bacterium</name>
    <dbReference type="NCBI Taxonomy" id="2212470"/>
    <lineage>
        <taxon>Bacteria</taxon>
        <taxon>Candidatus Eiseniibacteriota</taxon>
    </lineage>
</organism>
<dbReference type="Pfam" id="PF00078">
    <property type="entry name" value="RVT_1"/>
    <property type="match status" value="1"/>
</dbReference>
<dbReference type="InterPro" id="IPR000477">
    <property type="entry name" value="RT_dom"/>
</dbReference>
<dbReference type="SUPFAM" id="SSF56672">
    <property type="entry name" value="DNA/RNA polymerases"/>
    <property type="match status" value="1"/>
</dbReference>
<feature type="domain" description="Reverse transcriptase" evidence="1">
    <location>
        <begin position="85"/>
        <end position="191"/>
    </location>
</feature>
<dbReference type="AlphaFoldDB" id="A0A538TZ51"/>
<evidence type="ECO:0000313" key="2">
    <source>
        <dbReference type="EMBL" id="TMQ68924.1"/>
    </source>
</evidence>
<evidence type="ECO:0000313" key="3">
    <source>
        <dbReference type="Proteomes" id="UP000319771"/>
    </source>
</evidence>
<dbReference type="PANTHER" id="PTHR34047">
    <property type="entry name" value="NUCLEAR INTRON MATURASE 1, MITOCHONDRIAL-RELATED"/>
    <property type="match status" value="1"/>
</dbReference>
<protein>
    <recommendedName>
        <fullName evidence="1">Reverse transcriptase domain-containing protein</fullName>
    </recommendedName>
</protein>
<proteinExistence type="predicted"/>
<name>A0A538TZ51_UNCEI</name>